<protein>
    <recommendedName>
        <fullName evidence="1">DUF3846 domain-containing protein</fullName>
    </recommendedName>
</protein>
<sequence>MITVIVIPVDPGQPIRFQQLEPSDIDAYQQIVGGNLQIVGLDRPPAGMYLNESGKLNRMRVNHRATTLMWVHNSAFRNRDVIVGPALIVGPPNRHGDDTSAPQDLTDLLLHTERYRFQLWTGGDSRWASDPEVFTDWTEAYRYALQQVETQEDAQEVRVVAELSDELREQWFKLGIENPWISSADDPPFTRNSFVGCYSVEELAERIGHGNWAIGTALYYRDLCFINQVEGGDEWLTIRHGIPFESMTLEPSIEEGRFAPLVRRLLAASKEQCQQLKY</sequence>
<name>A0A499UI93_9ACTN</name>
<accession>A0A499UI93</accession>
<dbReference type="Pfam" id="PF12957">
    <property type="entry name" value="DUF3846"/>
    <property type="match status" value="1"/>
</dbReference>
<evidence type="ECO:0000313" key="2">
    <source>
        <dbReference type="EMBL" id="BBJ39960.1"/>
    </source>
</evidence>
<reference evidence="2 3" key="1">
    <citation type="journal article" date="2020" name="Int. J. Syst. Evol. Microbiol.">
        <title>Reclassification of Streptomyces castelarensis and Streptomyces sporoclivatus as later heterotypic synonyms of Streptomyces antimycoticus.</title>
        <authorList>
            <person name="Komaki H."/>
            <person name="Tamura T."/>
        </authorList>
    </citation>
    <scope>NUCLEOTIDE SEQUENCE [LARGE SCALE GENOMIC DNA]</scope>
    <source>
        <strain evidence="2 3">NBRC 100767</strain>
    </source>
</reference>
<dbReference type="InterPro" id="IPR024559">
    <property type="entry name" value="DUF3846"/>
</dbReference>
<dbReference type="Proteomes" id="UP000463951">
    <property type="component" value="Chromosome"/>
</dbReference>
<dbReference type="AlphaFoldDB" id="A0A499UI93"/>
<feature type="domain" description="DUF3846" evidence="1">
    <location>
        <begin position="6"/>
        <end position="107"/>
    </location>
</feature>
<dbReference type="EMBL" id="AP019620">
    <property type="protein sequence ID" value="BBJ39960.1"/>
    <property type="molecule type" value="Genomic_DNA"/>
</dbReference>
<evidence type="ECO:0000313" key="3">
    <source>
        <dbReference type="Proteomes" id="UP000463951"/>
    </source>
</evidence>
<proteinExistence type="predicted"/>
<evidence type="ECO:0000259" key="1">
    <source>
        <dbReference type="Pfam" id="PF12957"/>
    </source>
</evidence>
<gene>
    <name evidence="2" type="ORF">SSPO_026780</name>
</gene>
<organism evidence="2 3">
    <name type="scientific">Streptomyces antimycoticus</name>
    <dbReference type="NCBI Taxonomy" id="68175"/>
    <lineage>
        <taxon>Bacteria</taxon>
        <taxon>Bacillati</taxon>
        <taxon>Actinomycetota</taxon>
        <taxon>Actinomycetes</taxon>
        <taxon>Kitasatosporales</taxon>
        <taxon>Streptomycetaceae</taxon>
        <taxon>Streptomyces</taxon>
        <taxon>Streptomyces violaceusniger group</taxon>
    </lineage>
</organism>